<comment type="subcellular location">
    <subcellularLocation>
        <location evidence="1">Membrane</location>
        <topology evidence="1">Single-pass membrane protein</topology>
    </subcellularLocation>
</comment>
<dbReference type="Gene3D" id="2.90.10.10">
    <property type="entry name" value="Bulb-type lectin domain"/>
    <property type="match status" value="1"/>
</dbReference>
<keyword evidence="14" id="KW-1185">Reference proteome</keyword>
<accession>A0AAU9P6Q9</accession>
<dbReference type="EMBL" id="CAKMRJ010005523">
    <property type="protein sequence ID" value="CAH1445849.1"/>
    <property type="molecule type" value="Genomic_DNA"/>
</dbReference>
<protein>
    <recommendedName>
        <fullName evidence="15">Receptor-like serine/threonine-protein kinase</fullName>
    </recommendedName>
</protein>
<feature type="domain" description="Apple" evidence="12">
    <location>
        <begin position="306"/>
        <end position="377"/>
    </location>
</feature>
<dbReference type="InterPro" id="IPR003609">
    <property type="entry name" value="Pan_app"/>
</dbReference>
<evidence type="ECO:0000256" key="7">
    <source>
        <dbReference type="ARBA" id="ARBA00023180"/>
    </source>
</evidence>
<feature type="binding site" evidence="8">
    <location>
        <position position="513"/>
    </location>
    <ligand>
        <name>ATP</name>
        <dbReference type="ChEBI" id="CHEBI:30616"/>
    </ligand>
</feature>
<dbReference type="Gene3D" id="3.50.4.10">
    <property type="entry name" value="Hepatocyte Growth Factor"/>
    <property type="match status" value="1"/>
</dbReference>
<keyword evidence="4 9" id="KW-1133">Transmembrane helix</keyword>
<dbReference type="Pfam" id="PF01453">
    <property type="entry name" value="B_lectin"/>
    <property type="match status" value="1"/>
</dbReference>
<evidence type="ECO:0008006" key="15">
    <source>
        <dbReference type="Google" id="ProtNLM"/>
    </source>
</evidence>
<evidence type="ECO:0000259" key="12">
    <source>
        <dbReference type="PROSITE" id="PS50948"/>
    </source>
</evidence>
<dbReference type="Gene3D" id="3.30.200.20">
    <property type="entry name" value="Phosphorylase Kinase, domain 1"/>
    <property type="match status" value="1"/>
</dbReference>
<dbReference type="PROSITE" id="PS50948">
    <property type="entry name" value="PAN"/>
    <property type="match status" value="1"/>
</dbReference>
<keyword evidence="5 9" id="KW-0472">Membrane</keyword>
<keyword evidence="6" id="KW-1015">Disulfide bond</keyword>
<dbReference type="SMART" id="SM00473">
    <property type="entry name" value="PAN_AP"/>
    <property type="match status" value="1"/>
</dbReference>
<dbReference type="Gene3D" id="1.10.510.10">
    <property type="entry name" value="Transferase(Phosphotransferase) domain 1"/>
    <property type="match status" value="1"/>
</dbReference>
<evidence type="ECO:0000256" key="3">
    <source>
        <dbReference type="ARBA" id="ARBA00022729"/>
    </source>
</evidence>
<reference evidence="13 14" key="1">
    <citation type="submission" date="2022-01" db="EMBL/GenBank/DDBJ databases">
        <authorList>
            <person name="Xiong W."/>
            <person name="Schranz E."/>
        </authorList>
    </citation>
    <scope>NUCLEOTIDE SEQUENCE [LARGE SCALE GENOMIC DNA]</scope>
</reference>
<comment type="caution">
    <text evidence="13">The sequence shown here is derived from an EMBL/GenBank/DDBJ whole genome shotgun (WGS) entry which is preliminary data.</text>
</comment>
<proteinExistence type="predicted"/>
<dbReference type="InterPro" id="IPR011009">
    <property type="entry name" value="Kinase-like_dom_sf"/>
</dbReference>
<dbReference type="FunFam" id="2.90.10.10:FF:000007">
    <property type="entry name" value="Serine/threonine-protein kinase"/>
    <property type="match status" value="1"/>
</dbReference>
<feature type="signal peptide" evidence="10">
    <location>
        <begin position="1"/>
        <end position="19"/>
    </location>
</feature>
<evidence type="ECO:0000259" key="11">
    <source>
        <dbReference type="PROSITE" id="PS50927"/>
    </source>
</evidence>
<evidence type="ECO:0000256" key="9">
    <source>
        <dbReference type="SAM" id="Phobius"/>
    </source>
</evidence>
<dbReference type="PROSITE" id="PS50927">
    <property type="entry name" value="BULB_LECTIN"/>
    <property type="match status" value="1"/>
</dbReference>
<feature type="domain" description="Bulb-type lectin" evidence="11">
    <location>
        <begin position="18"/>
        <end position="146"/>
    </location>
</feature>
<evidence type="ECO:0000256" key="8">
    <source>
        <dbReference type="PROSITE-ProRule" id="PRU10141"/>
    </source>
</evidence>
<dbReference type="InterPro" id="IPR001480">
    <property type="entry name" value="Bulb-type_lectin_dom"/>
</dbReference>
<evidence type="ECO:0000256" key="5">
    <source>
        <dbReference type="ARBA" id="ARBA00023136"/>
    </source>
</evidence>
<dbReference type="PROSITE" id="PS00107">
    <property type="entry name" value="PROTEIN_KINASE_ATP"/>
    <property type="match status" value="1"/>
</dbReference>
<dbReference type="PANTHER" id="PTHR47974">
    <property type="entry name" value="OS07G0415500 PROTEIN"/>
    <property type="match status" value="1"/>
</dbReference>
<keyword evidence="3 10" id="KW-0732">Signal</keyword>
<dbReference type="SMART" id="SM00108">
    <property type="entry name" value="B_lectin"/>
    <property type="match status" value="1"/>
</dbReference>
<organism evidence="13 14">
    <name type="scientific">Lactuca virosa</name>
    <dbReference type="NCBI Taxonomy" id="75947"/>
    <lineage>
        <taxon>Eukaryota</taxon>
        <taxon>Viridiplantae</taxon>
        <taxon>Streptophyta</taxon>
        <taxon>Embryophyta</taxon>
        <taxon>Tracheophyta</taxon>
        <taxon>Spermatophyta</taxon>
        <taxon>Magnoliopsida</taxon>
        <taxon>eudicotyledons</taxon>
        <taxon>Gunneridae</taxon>
        <taxon>Pentapetalae</taxon>
        <taxon>asterids</taxon>
        <taxon>campanulids</taxon>
        <taxon>Asterales</taxon>
        <taxon>Asteraceae</taxon>
        <taxon>Cichorioideae</taxon>
        <taxon>Cichorieae</taxon>
        <taxon>Lactucinae</taxon>
        <taxon>Lactuca</taxon>
    </lineage>
</organism>
<dbReference type="AlphaFoldDB" id="A0AAU9P6Q9"/>
<evidence type="ECO:0000256" key="2">
    <source>
        <dbReference type="ARBA" id="ARBA00022692"/>
    </source>
</evidence>
<dbReference type="CDD" id="cd01098">
    <property type="entry name" value="PAN_AP_plant"/>
    <property type="match status" value="1"/>
</dbReference>
<dbReference type="CDD" id="cd00028">
    <property type="entry name" value="B_lectin"/>
    <property type="match status" value="1"/>
</dbReference>
<evidence type="ECO:0000256" key="1">
    <source>
        <dbReference type="ARBA" id="ARBA00004167"/>
    </source>
</evidence>
<evidence type="ECO:0000256" key="6">
    <source>
        <dbReference type="ARBA" id="ARBA00023157"/>
    </source>
</evidence>
<dbReference type="Pfam" id="PF00954">
    <property type="entry name" value="S_locus_glycop"/>
    <property type="match status" value="1"/>
</dbReference>
<keyword evidence="2 9" id="KW-0812">Transmembrane</keyword>
<feature type="transmembrane region" description="Helical" evidence="9">
    <location>
        <begin position="426"/>
        <end position="451"/>
    </location>
</feature>
<dbReference type="GO" id="GO:0016020">
    <property type="term" value="C:membrane"/>
    <property type="evidence" value="ECO:0007669"/>
    <property type="project" value="UniProtKB-SubCell"/>
</dbReference>
<dbReference type="SUPFAM" id="SSF51110">
    <property type="entry name" value="alpha-D-mannose-specific plant lectins"/>
    <property type="match status" value="1"/>
</dbReference>
<keyword evidence="7" id="KW-0325">Glycoprotein</keyword>
<dbReference type="GO" id="GO:0048544">
    <property type="term" value="P:recognition of pollen"/>
    <property type="evidence" value="ECO:0007669"/>
    <property type="project" value="InterPro"/>
</dbReference>
<keyword evidence="8" id="KW-0067">ATP-binding</keyword>
<dbReference type="PANTHER" id="PTHR47974:SF4">
    <property type="entry name" value="RECEPTOR-LIKE SERINE_THREONINE-PROTEIN KINASE"/>
    <property type="match status" value="1"/>
</dbReference>
<evidence type="ECO:0000256" key="4">
    <source>
        <dbReference type="ARBA" id="ARBA00022989"/>
    </source>
</evidence>
<dbReference type="SUPFAM" id="SSF56112">
    <property type="entry name" value="Protein kinase-like (PK-like)"/>
    <property type="match status" value="1"/>
</dbReference>
<feature type="chain" id="PRO_5043527017" description="Receptor-like serine/threonine-protein kinase" evidence="10">
    <location>
        <begin position="20"/>
        <end position="614"/>
    </location>
</feature>
<gene>
    <name evidence="13" type="ORF">LVIROSA_LOCUS31585</name>
</gene>
<sequence length="614" mass="69054">MTKTVFLFLFCCLMKSSVSKNTIQDHLNRGSFLSVDDDAHLITSRDNTFTCGFYGFQTNAYWFAIWFTNSKDRTVVWTANSNKPVNGHGSKLTLHTNGAMVLTDIDGTIVWGTNTTSTDVDRAVLLNTGNLILMNTKGQILWQSFDYPTDTLLPSQTLTKSKSLKSTLRKEISSVYWPSPDPGFNIWDYRRTSYNSSRIAVFNDLGVFKSSDLLRFNASDMGFGIRRRLTMDYDGNLRFYSLNESTGLWSISWQAVAQPCNIHGICGRNGICVYGGKPECSCPPHYEWSDPTDFSQGCKPTFNRTCVNSTRFGFLPMRYTDYFGFDLKFSSSISFESCRNMCLADCRCQAFVYKLPGIGDCYVKSALFNGYRYPKFAGTIYLKIPLGMQTPESASIPTGSKATCADVPVTIGFPSMYELSGGKVKWVYLYSFAIAFGLVEALVIVMGWWIFYGNNELLKNLEEGYRMVSSQFRGFSYKELLKATQNFKEEIGRGGSGVVYKGILEDERVVAVKRLGDVSDGELTKGIRLSNLIVHGGEEEESELMRFARGTKTKIREEKGLWIEEIVDPRLGGLFSRKQAAILVEVGLSCVEEDRHKRPTMDSVVQVLIDCEPE</sequence>
<evidence type="ECO:0000256" key="10">
    <source>
        <dbReference type="SAM" id="SignalP"/>
    </source>
</evidence>
<dbReference type="InterPro" id="IPR017441">
    <property type="entry name" value="Protein_kinase_ATP_BS"/>
</dbReference>
<evidence type="ECO:0000313" key="13">
    <source>
        <dbReference type="EMBL" id="CAH1445849.1"/>
    </source>
</evidence>
<dbReference type="InterPro" id="IPR036426">
    <property type="entry name" value="Bulb-type_lectin_dom_sf"/>
</dbReference>
<dbReference type="InterPro" id="IPR000858">
    <property type="entry name" value="S_locus_glycoprot_dom"/>
</dbReference>
<name>A0AAU9P6Q9_9ASTR</name>
<keyword evidence="8" id="KW-0547">Nucleotide-binding</keyword>
<dbReference type="Proteomes" id="UP001157418">
    <property type="component" value="Unassembled WGS sequence"/>
</dbReference>
<evidence type="ECO:0000313" key="14">
    <source>
        <dbReference type="Proteomes" id="UP001157418"/>
    </source>
</evidence>
<dbReference type="Pfam" id="PF08276">
    <property type="entry name" value="PAN_2"/>
    <property type="match status" value="1"/>
</dbReference>
<dbReference type="GO" id="GO:0005524">
    <property type="term" value="F:ATP binding"/>
    <property type="evidence" value="ECO:0007669"/>
    <property type="project" value="UniProtKB-UniRule"/>
</dbReference>